<dbReference type="Proteomes" id="UP000805649">
    <property type="component" value="Unassembled WGS sequence"/>
</dbReference>
<proteinExistence type="predicted"/>
<accession>A0ACC3YGX7</accession>
<protein>
    <submittedName>
        <fullName evidence="1">Uncharacterized protein</fullName>
    </submittedName>
</protein>
<dbReference type="EMBL" id="VUJX02000010">
    <property type="protein sequence ID" value="KAL0931130.1"/>
    <property type="molecule type" value="Genomic_DNA"/>
</dbReference>
<sequence>MATAKATNAAPAAPALPPNVSIFTPKKSSAAEALLNGSIFTRLTVTDKTEPAQISTALTKAKIDESFCLTHHNVILIFDEDQETHHEHFRQVCLALKDADIGLSVAGCVHDATEVLQAGFQLDTLSSGSILVIDLMGGDDDDSDDEEASLAALLKGESGTAI</sequence>
<evidence type="ECO:0000313" key="2">
    <source>
        <dbReference type="Proteomes" id="UP000805649"/>
    </source>
</evidence>
<reference evidence="1 2" key="1">
    <citation type="journal article" date="2020" name="Phytopathology">
        <title>Genome Sequence Resources of Colletotrichum truncatum, C. plurivorum, C. musicola, and C. sojae: Four Species Pathogenic to Soybean (Glycine max).</title>
        <authorList>
            <person name="Rogerio F."/>
            <person name="Boufleur T.R."/>
            <person name="Ciampi-Guillardi M."/>
            <person name="Sukno S.A."/>
            <person name="Thon M.R."/>
            <person name="Massola Junior N.S."/>
            <person name="Baroncelli R."/>
        </authorList>
    </citation>
    <scope>NUCLEOTIDE SEQUENCE [LARGE SCALE GENOMIC DNA]</scope>
    <source>
        <strain evidence="1 2">CMES1059</strain>
    </source>
</reference>
<name>A0ACC3YGX7_COLTU</name>
<evidence type="ECO:0000313" key="1">
    <source>
        <dbReference type="EMBL" id="KAL0931130.1"/>
    </source>
</evidence>
<gene>
    <name evidence="1" type="ORF">CTRU02_213865</name>
</gene>
<keyword evidence="2" id="KW-1185">Reference proteome</keyword>
<comment type="caution">
    <text evidence="1">The sequence shown here is derived from an EMBL/GenBank/DDBJ whole genome shotgun (WGS) entry which is preliminary data.</text>
</comment>
<organism evidence="1 2">
    <name type="scientific">Colletotrichum truncatum</name>
    <name type="common">Anthracnose fungus</name>
    <name type="synonym">Colletotrichum capsici</name>
    <dbReference type="NCBI Taxonomy" id="5467"/>
    <lineage>
        <taxon>Eukaryota</taxon>
        <taxon>Fungi</taxon>
        <taxon>Dikarya</taxon>
        <taxon>Ascomycota</taxon>
        <taxon>Pezizomycotina</taxon>
        <taxon>Sordariomycetes</taxon>
        <taxon>Hypocreomycetidae</taxon>
        <taxon>Glomerellales</taxon>
        <taxon>Glomerellaceae</taxon>
        <taxon>Colletotrichum</taxon>
        <taxon>Colletotrichum truncatum species complex</taxon>
    </lineage>
</organism>